<organism evidence="4">
    <name type="scientific">Lepeophtheirus salmonis</name>
    <name type="common">Salmon louse</name>
    <name type="synonym">Caligus salmonis</name>
    <dbReference type="NCBI Taxonomy" id="72036"/>
    <lineage>
        <taxon>Eukaryota</taxon>
        <taxon>Metazoa</taxon>
        <taxon>Ecdysozoa</taxon>
        <taxon>Arthropoda</taxon>
        <taxon>Crustacea</taxon>
        <taxon>Multicrustacea</taxon>
        <taxon>Hexanauplia</taxon>
        <taxon>Copepoda</taxon>
        <taxon>Siphonostomatoida</taxon>
        <taxon>Caligidae</taxon>
        <taxon>Lepeophtheirus</taxon>
    </lineage>
</organism>
<dbReference type="PROSITE" id="PS51670">
    <property type="entry name" value="SHKT"/>
    <property type="match status" value="1"/>
</dbReference>
<feature type="compositionally biased region" description="Basic and acidic residues" evidence="2">
    <location>
        <begin position="102"/>
        <end position="140"/>
    </location>
</feature>
<protein>
    <recommendedName>
        <fullName evidence="3">ShKT domain-containing protein</fullName>
    </recommendedName>
</protein>
<accession>A0A0K2TAG5</accession>
<feature type="compositionally biased region" description="Basic and acidic residues" evidence="2">
    <location>
        <begin position="154"/>
        <end position="163"/>
    </location>
</feature>
<feature type="region of interest" description="Disordered" evidence="2">
    <location>
        <begin position="102"/>
        <end position="163"/>
    </location>
</feature>
<evidence type="ECO:0000259" key="3">
    <source>
        <dbReference type="PROSITE" id="PS51670"/>
    </source>
</evidence>
<sequence>MMLIYTYFISDPIYRQYTKECKDFFKKNWCVYQKFFLKCYTSRDTQYNCRKTCHFCGPKCKDADIKKCKRMHKSCSNLMISALCKKTCHSCYDDEYNNEYKNKENNDQNNEHKNEENNDQNNEHKNEENNDQNNEHKNEENNDQNNENNNGINNEHKNEENND</sequence>
<feature type="domain" description="ShKT" evidence="3">
    <location>
        <begin position="21"/>
        <end position="56"/>
    </location>
</feature>
<evidence type="ECO:0000256" key="2">
    <source>
        <dbReference type="SAM" id="MobiDB-lite"/>
    </source>
</evidence>
<evidence type="ECO:0000313" key="4">
    <source>
        <dbReference type="EMBL" id="CDW22810.1"/>
    </source>
</evidence>
<feature type="compositionally biased region" description="Low complexity" evidence="2">
    <location>
        <begin position="143"/>
        <end position="153"/>
    </location>
</feature>
<proteinExistence type="predicted"/>
<name>A0A0K2TAG5_LEPSM</name>
<dbReference type="EMBL" id="HACA01005449">
    <property type="protein sequence ID" value="CDW22810.1"/>
    <property type="molecule type" value="Transcribed_RNA"/>
</dbReference>
<reference evidence="4" key="1">
    <citation type="submission" date="2014-05" db="EMBL/GenBank/DDBJ databases">
        <authorList>
            <person name="Chronopoulou M."/>
        </authorList>
    </citation>
    <scope>NUCLEOTIDE SEQUENCE</scope>
    <source>
        <tissue evidence="4">Whole organism</tissue>
    </source>
</reference>
<evidence type="ECO:0000256" key="1">
    <source>
        <dbReference type="PROSITE-ProRule" id="PRU01005"/>
    </source>
</evidence>
<dbReference type="AlphaFoldDB" id="A0A0K2TAG5"/>
<dbReference type="InterPro" id="IPR003582">
    <property type="entry name" value="ShKT_dom"/>
</dbReference>
<comment type="caution">
    <text evidence="1">Lacks conserved residue(s) required for the propagation of feature annotation.</text>
</comment>